<dbReference type="GO" id="GO:0015774">
    <property type="term" value="P:polysaccharide transport"/>
    <property type="evidence" value="ECO:0007669"/>
    <property type="project" value="InterPro"/>
</dbReference>
<dbReference type="InterPro" id="IPR043148">
    <property type="entry name" value="TagF_C"/>
</dbReference>
<protein>
    <submittedName>
        <fullName evidence="1">Capsule polysaccharide biosynthesis</fullName>
    </submittedName>
</protein>
<dbReference type="AlphaFoldDB" id="A4C7M3"/>
<dbReference type="eggNOG" id="COG3562">
    <property type="taxonomic scope" value="Bacteria"/>
</dbReference>
<dbReference type="Gene3D" id="3.40.50.12580">
    <property type="match status" value="1"/>
</dbReference>
<accession>A4C7M3</accession>
<dbReference type="RefSeq" id="WP_009837850.1">
    <property type="nucleotide sequence ID" value="NZ_AAOH01000002.1"/>
</dbReference>
<evidence type="ECO:0000313" key="2">
    <source>
        <dbReference type="Proteomes" id="UP000006201"/>
    </source>
</evidence>
<dbReference type="OrthoDB" id="9794206at2"/>
<proteinExistence type="predicted"/>
<dbReference type="InterPro" id="IPR007833">
    <property type="entry name" value="Capsule_polysaccharide_synth"/>
</dbReference>
<evidence type="ECO:0000313" key="1">
    <source>
        <dbReference type="EMBL" id="EAR29977.1"/>
    </source>
</evidence>
<comment type="caution">
    <text evidence="1">The sequence shown here is derived from an EMBL/GenBank/DDBJ whole genome shotgun (WGS) entry which is preliminary data.</text>
</comment>
<organism evidence="1 2">
    <name type="scientific">Pseudoalteromonas tunicata D2</name>
    <dbReference type="NCBI Taxonomy" id="87626"/>
    <lineage>
        <taxon>Bacteria</taxon>
        <taxon>Pseudomonadati</taxon>
        <taxon>Pseudomonadota</taxon>
        <taxon>Gammaproteobacteria</taxon>
        <taxon>Alteromonadales</taxon>
        <taxon>Pseudoalteromonadaceae</taxon>
        <taxon>Pseudoalteromonas</taxon>
    </lineage>
</organism>
<dbReference type="EMBL" id="AAOH01000002">
    <property type="protein sequence ID" value="EAR29977.1"/>
    <property type="molecule type" value="Genomic_DNA"/>
</dbReference>
<dbReference type="Pfam" id="PF05159">
    <property type="entry name" value="Capsule_synth"/>
    <property type="match status" value="1"/>
</dbReference>
<dbReference type="CDD" id="cd16438">
    <property type="entry name" value="beta_Kdo_transferase_KpsS_like"/>
    <property type="match status" value="1"/>
</dbReference>
<dbReference type="STRING" id="87626.PTD2_14194"/>
<gene>
    <name evidence="1" type="ORF">PTD2_14194</name>
</gene>
<dbReference type="Proteomes" id="UP000006201">
    <property type="component" value="Unassembled WGS sequence"/>
</dbReference>
<reference evidence="1 2" key="1">
    <citation type="submission" date="2006-02" db="EMBL/GenBank/DDBJ databases">
        <authorList>
            <person name="Moran M.A."/>
            <person name="Kjelleberg S."/>
            <person name="Egan S."/>
            <person name="Saunders N."/>
            <person name="Thomas T."/>
            <person name="Ferriera S."/>
            <person name="Johnson J."/>
            <person name="Kravitz S."/>
            <person name="Halpern A."/>
            <person name="Remington K."/>
            <person name="Beeson K."/>
            <person name="Tran B."/>
            <person name="Rogers Y.-H."/>
            <person name="Friedman R."/>
            <person name="Venter J.C."/>
        </authorList>
    </citation>
    <scope>NUCLEOTIDE SEQUENCE [LARGE SCALE GENOMIC DNA]</scope>
    <source>
        <strain evidence="1 2">D2</strain>
    </source>
</reference>
<name>A4C7M3_9GAMM</name>
<sequence length="395" mass="45018">MSFLFISRNNVHARYYRKLIPQLGLTAHLHVMGKPKLSAWRFLKMAWRSDLAELIATQARRKQAKQQLIWQLPLVLFLYRALLFGFEYLRLAKYLALLTELQPAKVVLWNGKKLPNQTVVLAAEQLAIAVCFFENGLLPNTTSLDPRGVNEAASLVKNPAFYLRQTKLTEPLFKAPVIEQRKADIRRKAELEQTLPKRYIFVPFQVPHDTQVVCYSPWISDMEALFDAVMKAVKSLNQPDLMVIFKEHPSWHKHYSHLYHKDPQACFANANLTQELILGAQAVITINSTVGLEGLLLNKKVITLGQACFNLDGLVLHCGNQHQLEIALQRLPNWQPNQLLRNAYFNYLQQVYCIAGRWSECSNEHVQAVKARLLATDAFSKGEYLSLVSNADAAA</sequence>
<dbReference type="HOGENOM" id="CLU_057322_0_0_6"/>
<dbReference type="GO" id="GO:0000271">
    <property type="term" value="P:polysaccharide biosynthetic process"/>
    <property type="evidence" value="ECO:0007669"/>
    <property type="project" value="InterPro"/>
</dbReference>
<keyword evidence="2" id="KW-1185">Reference proteome</keyword>